<evidence type="ECO:0000313" key="2">
    <source>
        <dbReference type="Proteomes" id="UP000076630"/>
    </source>
</evidence>
<evidence type="ECO:0000313" key="1">
    <source>
        <dbReference type="EMBL" id="KZE83778.1"/>
    </source>
</evidence>
<dbReference type="RefSeq" id="WP_038986589.1">
    <property type="nucleotide sequence ID" value="NZ_JWJO01000025.1"/>
</dbReference>
<dbReference type="EMBL" id="LQNU01000035">
    <property type="protein sequence ID" value="KZE83778.1"/>
    <property type="molecule type" value="Genomic_DNA"/>
</dbReference>
<accession>A0A164AFR3</accession>
<comment type="caution">
    <text evidence="1">The sequence shown here is derived from an EMBL/GenBank/DDBJ whole genome shotgun (WGS) entry which is preliminary data.</text>
</comment>
<dbReference type="AlphaFoldDB" id="A0A164AFR3"/>
<dbReference type="Proteomes" id="UP000076630">
    <property type="component" value="Unassembled WGS sequence"/>
</dbReference>
<organism evidence="1 2">
    <name type="scientific">Myroides marinus</name>
    <dbReference type="NCBI Taxonomy" id="703342"/>
    <lineage>
        <taxon>Bacteria</taxon>
        <taxon>Pseudomonadati</taxon>
        <taxon>Bacteroidota</taxon>
        <taxon>Flavobacteriia</taxon>
        <taxon>Flavobacteriales</taxon>
        <taxon>Flavobacteriaceae</taxon>
        <taxon>Myroides</taxon>
    </lineage>
</organism>
<protein>
    <submittedName>
        <fullName evidence="1">Uncharacterized protein</fullName>
    </submittedName>
</protein>
<reference evidence="1 2" key="1">
    <citation type="submission" date="2016-01" db="EMBL/GenBank/DDBJ databases">
        <title>Whole genome sequencing of Myroides marinus L41.</title>
        <authorList>
            <person name="Hong K.W."/>
        </authorList>
    </citation>
    <scope>NUCLEOTIDE SEQUENCE [LARGE SCALE GENOMIC DNA]</scope>
    <source>
        <strain evidence="1 2">L41</strain>
    </source>
</reference>
<dbReference type="OrthoDB" id="1151238at2"/>
<proteinExistence type="predicted"/>
<gene>
    <name evidence="1" type="ORF">AV926_03710</name>
</gene>
<keyword evidence="2" id="KW-1185">Reference proteome</keyword>
<name>A0A164AFR3_9FLAO</name>
<sequence>MRKLFTVIAIVASVGTTLAQNFKIKKGEIQIDKQSVAKIEKEKEGFKISSLDGTSSFVALATNLTPKGKVAPKYWLILTGDNGNIRESEYEGVGFSFSKEKWTVEALLKSGVGLIGGEGMNKEKVKQYFESSDRSVSDKWEKFIEEKLAEIEKESQLAIDQKLTIDGSGNIKKNGEKVGYYKKVTVNAQVPSYEYVVYNAKNSQIGSVFFYEAENLNNSNGGVSLEVGEEKNALYGIKFSFNKIVTDDLAKRMVYRLNAMGAFD</sequence>